<organism evidence="1 2">
    <name type="scientific">Dentiscutata erythropus</name>
    <dbReference type="NCBI Taxonomy" id="1348616"/>
    <lineage>
        <taxon>Eukaryota</taxon>
        <taxon>Fungi</taxon>
        <taxon>Fungi incertae sedis</taxon>
        <taxon>Mucoromycota</taxon>
        <taxon>Glomeromycotina</taxon>
        <taxon>Glomeromycetes</taxon>
        <taxon>Diversisporales</taxon>
        <taxon>Gigasporaceae</taxon>
        <taxon>Dentiscutata</taxon>
    </lineage>
</organism>
<name>A0A9N9JAY5_9GLOM</name>
<dbReference type="EMBL" id="CAJVPY010019949">
    <property type="protein sequence ID" value="CAG8773562.1"/>
    <property type="molecule type" value="Genomic_DNA"/>
</dbReference>
<dbReference type="AlphaFoldDB" id="A0A9N9JAY5"/>
<protein>
    <submittedName>
        <fullName evidence="1">6560_t:CDS:1</fullName>
    </submittedName>
</protein>
<proteinExistence type="predicted"/>
<reference evidence="1" key="1">
    <citation type="submission" date="2021-06" db="EMBL/GenBank/DDBJ databases">
        <authorList>
            <person name="Kallberg Y."/>
            <person name="Tangrot J."/>
            <person name="Rosling A."/>
        </authorList>
    </citation>
    <scope>NUCLEOTIDE SEQUENCE</scope>
    <source>
        <strain evidence="1">MA453B</strain>
    </source>
</reference>
<sequence>RKLHLNVLTRGTDNIHRYYHLHKAEIPVSPVNDYNLTNFVKGL</sequence>
<dbReference type="OrthoDB" id="10348169at2759"/>
<dbReference type="Proteomes" id="UP000789405">
    <property type="component" value="Unassembled WGS sequence"/>
</dbReference>
<comment type="caution">
    <text evidence="1">The sequence shown here is derived from an EMBL/GenBank/DDBJ whole genome shotgun (WGS) entry which is preliminary data.</text>
</comment>
<accession>A0A9N9JAY5</accession>
<evidence type="ECO:0000313" key="2">
    <source>
        <dbReference type="Proteomes" id="UP000789405"/>
    </source>
</evidence>
<feature type="non-terminal residue" evidence="1">
    <location>
        <position position="1"/>
    </location>
</feature>
<evidence type="ECO:0000313" key="1">
    <source>
        <dbReference type="EMBL" id="CAG8773562.1"/>
    </source>
</evidence>
<keyword evidence="2" id="KW-1185">Reference proteome</keyword>
<gene>
    <name evidence="1" type="ORF">DERYTH_LOCUS18929</name>
</gene>